<keyword evidence="1" id="KW-0812">Transmembrane</keyword>
<comment type="caution">
    <text evidence="2">The sequence shown here is derived from an EMBL/GenBank/DDBJ whole genome shotgun (WGS) entry which is preliminary data.</text>
</comment>
<dbReference type="AlphaFoldDB" id="A0A2G9YRQ2"/>
<reference evidence="2 3" key="1">
    <citation type="submission" date="2017-09" db="EMBL/GenBank/DDBJ databases">
        <title>Depth-based differentiation of microbial function through sediment-hosted aquifers and enrichment of novel symbionts in the deep terrestrial subsurface.</title>
        <authorList>
            <person name="Probst A.J."/>
            <person name="Ladd B."/>
            <person name="Jarett J.K."/>
            <person name="Geller-Mcgrath D.E."/>
            <person name="Sieber C.M."/>
            <person name="Emerson J.B."/>
            <person name="Anantharaman K."/>
            <person name="Thomas B.C."/>
            <person name="Malmstrom R."/>
            <person name="Stieglmeier M."/>
            <person name="Klingl A."/>
            <person name="Woyke T."/>
            <person name="Ryan C.M."/>
            <person name="Banfield J.F."/>
        </authorList>
    </citation>
    <scope>NUCLEOTIDE SEQUENCE [LARGE SCALE GENOMIC DNA]</scope>
    <source>
        <strain evidence="2">CG23_combo_of_CG06-09_8_20_14_all_40_13</strain>
    </source>
</reference>
<organism evidence="2 3">
    <name type="scientific">Candidatus Nealsonbacteria bacterium CG23_combo_of_CG06-09_8_20_14_all_40_13</name>
    <dbReference type="NCBI Taxonomy" id="1974724"/>
    <lineage>
        <taxon>Bacteria</taxon>
        <taxon>Candidatus Nealsoniibacteriota</taxon>
    </lineage>
</organism>
<gene>
    <name evidence="2" type="ORF">COX39_00295</name>
</gene>
<evidence type="ECO:0000256" key="1">
    <source>
        <dbReference type="SAM" id="Phobius"/>
    </source>
</evidence>
<name>A0A2G9YRQ2_9BACT</name>
<proteinExistence type="predicted"/>
<keyword evidence="1" id="KW-0472">Membrane</keyword>
<evidence type="ECO:0000313" key="3">
    <source>
        <dbReference type="Proteomes" id="UP000231567"/>
    </source>
</evidence>
<keyword evidence="1" id="KW-1133">Transmembrane helix</keyword>
<accession>A0A2G9YRQ2</accession>
<evidence type="ECO:0000313" key="2">
    <source>
        <dbReference type="EMBL" id="PIP21919.1"/>
    </source>
</evidence>
<protein>
    <submittedName>
        <fullName evidence="2">Uncharacterized protein</fullName>
    </submittedName>
</protein>
<dbReference type="EMBL" id="PCRM01000006">
    <property type="protein sequence ID" value="PIP21919.1"/>
    <property type="molecule type" value="Genomic_DNA"/>
</dbReference>
<dbReference type="Proteomes" id="UP000231567">
    <property type="component" value="Unassembled WGS sequence"/>
</dbReference>
<sequence length="86" mass="9583">MKRPKTILLWTLLLIITLGAYFYLLVYYTKPSTADVDAKAKKITPVDLGILKTDLQKQTSGLEVNGQIPVTVNKDELGRDNPFAGF</sequence>
<feature type="transmembrane region" description="Helical" evidence="1">
    <location>
        <begin position="7"/>
        <end position="28"/>
    </location>
</feature>